<proteinExistence type="predicted"/>
<dbReference type="InterPro" id="IPR036047">
    <property type="entry name" value="F-box-like_dom_sf"/>
</dbReference>
<keyword evidence="2" id="KW-1185">Reference proteome</keyword>
<dbReference type="InterPro" id="IPR032675">
    <property type="entry name" value="LRR_dom_sf"/>
</dbReference>
<dbReference type="RefSeq" id="XP_027619855.1">
    <property type="nucleotide sequence ID" value="XM_027764054.1"/>
</dbReference>
<protein>
    <submittedName>
        <fullName evidence="1">Uncharacterized protein</fullName>
    </submittedName>
</protein>
<reference evidence="1 2" key="1">
    <citation type="journal article" date="2018" name="Sci. Rep.">
        <title>Genome sequence of the cauliflower mushroom Sparassis crispa (Hanabiratake) and its association with beneficial usage.</title>
        <authorList>
            <person name="Kiyama R."/>
            <person name="Furutani Y."/>
            <person name="Kawaguchi K."/>
            <person name="Nakanishi T."/>
        </authorList>
    </citation>
    <scope>NUCLEOTIDE SEQUENCE [LARGE SCALE GENOMIC DNA]</scope>
</reference>
<name>A0A401H3G0_9APHY</name>
<organism evidence="1 2">
    <name type="scientific">Sparassis crispa</name>
    <dbReference type="NCBI Taxonomy" id="139825"/>
    <lineage>
        <taxon>Eukaryota</taxon>
        <taxon>Fungi</taxon>
        <taxon>Dikarya</taxon>
        <taxon>Basidiomycota</taxon>
        <taxon>Agaricomycotina</taxon>
        <taxon>Agaricomycetes</taxon>
        <taxon>Polyporales</taxon>
        <taxon>Sparassidaceae</taxon>
        <taxon>Sparassis</taxon>
    </lineage>
</organism>
<dbReference type="EMBL" id="BFAD01000014">
    <property type="protein sequence ID" value="GBE88942.1"/>
    <property type="molecule type" value="Genomic_DNA"/>
</dbReference>
<dbReference type="SUPFAM" id="SSF81383">
    <property type="entry name" value="F-box domain"/>
    <property type="match status" value="1"/>
</dbReference>
<evidence type="ECO:0000313" key="2">
    <source>
        <dbReference type="Proteomes" id="UP000287166"/>
    </source>
</evidence>
<evidence type="ECO:0000313" key="1">
    <source>
        <dbReference type="EMBL" id="GBE88942.1"/>
    </source>
</evidence>
<dbReference type="Gene3D" id="1.20.1280.50">
    <property type="match status" value="1"/>
</dbReference>
<dbReference type="GeneID" id="38785859"/>
<dbReference type="InParanoid" id="A0A401H3G0"/>
<accession>A0A401H3G0</accession>
<dbReference type="OrthoDB" id="3226575at2759"/>
<dbReference type="SUPFAM" id="SSF52047">
    <property type="entry name" value="RNI-like"/>
    <property type="match status" value="1"/>
</dbReference>
<dbReference type="Gene3D" id="3.80.10.10">
    <property type="entry name" value="Ribonuclease Inhibitor"/>
    <property type="match status" value="1"/>
</dbReference>
<dbReference type="Proteomes" id="UP000287166">
    <property type="component" value="Unassembled WGS sequence"/>
</dbReference>
<dbReference type="AlphaFoldDB" id="A0A401H3G0"/>
<gene>
    <name evidence="1" type="ORF">SCP_1403500</name>
</gene>
<dbReference type="STRING" id="139825.A0A401H3G0"/>
<comment type="caution">
    <text evidence="1">The sequence shown here is derived from an EMBL/GenBank/DDBJ whole genome shotgun (WGS) entry which is preliminary data.</text>
</comment>
<sequence length="557" mass="64409">MPVHTPLHLTQAKSASLREEGLIKQYLRRLPEPSVPHNAQIWAAKVVLIKIRLRELRLVEELAAPRIVPAIRKQITAMLLARNLSTWLALPINNLPVEIFIQIFRFVVYSQTNPYDGIRQRMYLTWVCRHWRTIAIADQIFWSFVWYRGRAPWPLAELFLERAGTAPLDIVVEDRSKIPDDQEPPPPLTAQDVDYLMDEISPRIGQIRSLELFVQGYFPTIRIMFWLCNGGIPHIMTRFKVYRGMTPFLWELQDSQDIQQRCMIPLCGGNVPKLEELHLDGIGIDWQIFPARNLRSIDLRRIGWDFNPSPERWIAMLQGCPNLYKLVLMETGPRLDYAAIRRVHLPNLRDFALGNASLQFALYIFAFMYAPRLMKLTYDTMKSEDYGPLLDVATTFREMKVLAIQNVNFNPTQQNLRRTVKLLERMSNLQFLKIGDVTQQFLDAFMEDPRDYREEDPVNESPQANAPLSVLCPDLQYLLVLGQEPDSLIRFLRGRRALGVPFSAAYLDERFHATLTDEQVKAMHAELTDELFIIRGTSPGLAEEEIDKEIAATVQVV</sequence>